<evidence type="ECO:0000313" key="1">
    <source>
        <dbReference type="EMBL" id="CDT68165.1"/>
    </source>
</evidence>
<evidence type="ECO:0000313" key="2">
    <source>
        <dbReference type="Proteomes" id="UP000049495"/>
    </source>
</evidence>
<protein>
    <submittedName>
        <fullName evidence="1">Uncharacterized protein</fullName>
    </submittedName>
</protein>
<sequence>MVIVLSAPLWASYVDIFTRHTEQGKPVYLPMGKLPVKVADRYAGKGG</sequence>
<dbReference type="AlphaFoldDB" id="A0A822N7K1"/>
<dbReference type="Proteomes" id="UP000049495">
    <property type="component" value="Unassembled WGS sequence"/>
</dbReference>
<accession>A0A822N7K1</accession>
<reference evidence="2" key="1">
    <citation type="submission" date="2014-06" db="EMBL/GenBank/DDBJ databases">
        <authorList>
            <person name="Le Roux Frederique"/>
        </authorList>
    </citation>
    <scope>NUCLEOTIDE SEQUENCE [LARGE SCALE GENOMIC DNA]</scope>
    <source>
        <strain evidence="2">J5-5</strain>
    </source>
</reference>
<name>A0A822N7K1_9VIBR</name>
<proteinExistence type="predicted"/>
<organism evidence="1 2">
    <name type="scientific">Vibrio crassostreae</name>
    <dbReference type="NCBI Taxonomy" id="246167"/>
    <lineage>
        <taxon>Bacteria</taxon>
        <taxon>Pseudomonadati</taxon>
        <taxon>Pseudomonadota</taxon>
        <taxon>Gammaproteobacteria</taxon>
        <taxon>Vibrionales</taxon>
        <taxon>Vibrionaceae</taxon>
        <taxon>Vibrio</taxon>
    </lineage>
</organism>
<gene>
    <name evidence="1" type="ORF">VCR5J5_780020</name>
</gene>
<comment type="caution">
    <text evidence="1">The sequence shown here is derived from an EMBL/GenBank/DDBJ whole genome shotgun (WGS) entry which is preliminary data.</text>
</comment>
<dbReference type="EMBL" id="CCJV01000142">
    <property type="protein sequence ID" value="CDT68165.1"/>
    <property type="molecule type" value="Genomic_DNA"/>
</dbReference>